<protein>
    <recommendedName>
        <fullName evidence="4">Ferredoxin</fullName>
    </recommendedName>
</protein>
<evidence type="ECO:0000313" key="2">
    <source>
        <dbReference type="EMBL" id="GAA3029703.1"/>
    </source>
</evidence>
<sequence>MTRAAHPSGAGDAGARAAARPEGWAKAPDYHNDPVRRAAIEAATARDRQHYLRNGLTELECRACHACVFVKKASPHQTSVQWTAAARETCPAFDEVRADGGNPAMLPGCPRLTASIDHGVAEGIIPREGPEVDPDGYW</sequence>
<dbReference type="RefSeq" id="WP_414651824.1">
    <property type="nucleotide sequence ID" value="NZ_BAAAVS010000017.1"/>
</dbReference>
<accession>A0ABP6L5J7</accession>
<evidence type="ECO:0008006" key="4">
    <source>
        <dbReference type="Google" id="ProtNLM"/>
    </source>
</evidence>
<feature type="compositionally biased region" description="Low complexity" evidence="1">
    <location>
        <begin position="9"/>
        <end position="27"/>
    </location>
</feature>
<dbReference type="EMBL" id="BAAAVS010000017">
    <property type="protein sequence ID" value="GAA3029703.1"/>
    <property type="molecule type" value="Genomic_DNA"/>
</dbReference>
<proteinExistence type="predicted"/>
<evidence type="ECO:0000313" key="3">
    <source>
        <dbReference type="Proteomes" id="UP001501035"/>
    </source>
</evidence>
<organism evidence="2 3">
    <name type="scientific">Gordonia defluvii</name>
    <dbReference type="NCBI Taxonomy" id="283718"/>
    <lineage>
        <taxon>Bacteria</taxon>
        <taxon>Bacillati</taxon>
        <taxon>Actinomycetota</taxon>
        <taxon>Actinomycetes</taxon>
        <taxon>Mycobacteriales</taxon>
        <taxon>Gordoniaceae</taxon>
        <taxon>Gordonia</taxon>
    </lineage>
</organism>
<name>A0ABP6L5J7_9ACTN</name>
<dbReference type="Proteomes" id="UP001501035">
    <property type="component" value="Unassembled WGS sequence"/>
</dbReference>
<keyword evidence="3" id="KW-1185">Reference proteome</keyword>
<reference evidence="3" key="1">
    <citation type="journal article" date="2019" name="Int. J. Syst. Evol. Microbiol.">
        <title>The Global Catalogue of Microorganisms (GCM) 10K type strain sequencing project: providing services to taxonomists for standard genome sequencing and annotation.</title>
        <authorList>
            <consortium name="The Broad Institute Genomics Platform"/>
            <consortium name="The Broad Institute Genome Sequencing Center for Infectious Disease"/>
            <person name="Wu L."/>
            <person name="Ma J."/>
        </authorList>
    </citation>
    <scope>NUCLEOTIDE SEQUENCE [LARGE SCALE GENOMIC DNA]</scope>
    <source>
        <strain evidence="3">JCM 14234</strain>
    </source>
</reference>
<comment type="caution">
    <text evidence="2">The sequence shown here is derived from an EMBL/GenBank/DDBJ whole genome shotgun (WGS) entry which is preliminary data.</text>
</comment>
<feature type="region of interest" description="Disordered" evidence="1">
    <location>
        <begin position="1"/>
        <end position="31"/>
    </location>
</feature>
<evidence type="ECO:0000256" key="1">
    <source>
        <dbReference type="SAM" id="MobiDB-lite"/>
    </source>
</evidence>
<gene>
    <name evidence="2" type="ORF">GCM10010528_09020</name>
</gene>